<evidence type="ECO:0000313" key="5">
    <source>
        <dbReference type="EMBL" id="MDR7093110.1"/>
    </source>
</evidence>
<evidence type="ECO:0000313" key="6">
    <source>
        <dbReference type="Proteomes" id="UP001265550"/>
    </source>
</evidence>
<evidence type="ECO:0000256" key="2">
    <source>
        <dbReference type="ARBA" id="ARBA00022723"/>
    </source>
</evidence>
<keyword evidence="2" id="KW-0479">Metal-binding</keyword>
<dbReference type="PANTHER" id="PTHR32308:SF0">
    <property type="entry name" value="HPCH_HPAI ALDOLASE_CITRATE LYASE DOMAIN-CONTAINING PROTEIN"/>
    <property type="match status" value="1"/>
</dbReference>
<dbReference type="InterPro" id="IPR015813">
    <property type="entry name" value="Pyrv/PenolPyrv_kinase-like_dom"/>
</dbReference>
<dbReference type="PANTHER" id="PTHR32308">
    <property type="entry name" value="LYASE BETA SUBUNIT, PUTATIVE (AFU_ORTHOLOGUE AFUA_4G13030)-RELATED"/>
    <property type="match status" value="1"/>
</dbReference>
<dbReference type="Gene3D" id="3.20.20.60">
    <property type="entry name" value="Phosphoenolpyruvate-binding domains"/>
    <property type="match status" value="1"/>
</dbReference>
<dbReference type="PIRSF" id="PIRSF015582">
    <property type="entry name" value="Cit_lyase_B"/>
    <property type="match status" value="1"/>
</dbReference>
<protein>
    <submittedName>
        <fullName evidence="5">Citrate lyase subunit beta/citryl-CoA lyase</fullName>
        <ecNumber evidence="5">4.1.3.34</ecNumber>
    </submittedName>
</protein>
<sequence length="300" mass="32129">MGEQDPIWRSMLFVPAHVERFVERAHARGADACVLDLEDSVPLAQKAQARAAVPGAAAAIAGRGTPVLVRVNQPSALAIPDIEAVVGPDVRGLVLPKVNDAAMVHEVVHRIDRVEAQKGLRQGHTRLLALIEDVQALPALDDIARSTPRMLGMMLGPEDFSVSAGMAPVRDALMLPNQLVLFACRRAGILPFGFPGSIADYGDADAFAQTIRLARQLGFVGGLCIHPTQVAVMNAGFSPSAEDIEHARGVIDAFENAEREGRGAAEYRSKMVDLPVVVRAREILRRIATAPLSTPQETNP</sequence>
<evidence type="ECO:0000256" key="1">
    <source>
        <dbReference type="ARBA" id="ARBA00001946"/>
    </source>
</evidence>
<keyword evidence="6" id="KW-1185">Reference proteome</keyword>
<dbReference type="Pfam" id="PF03328">
    <property type="entry name" value="HpcH_HpaI"/>
    <property type="match status" value="1"/>
</dbReference>
<dbReference type="EC" id="4.1.3.34" evidence="5"/>
<accession>A0ABU1V6U4</accession>
<dbReference type="EMBL" id="JAVDWE010000001">
    <property type="protein sequence ID" value="MDR7093110.1"/>
    <property type="molecule type" value="Genomic_DNA"/>
</dbReference>
<dbReference type="SUPFAM" id="SSF51621">
    <property type="entry name" value="Phosphoenolpyruvate/pyruvate domain"/>
    <property type="match status" value="1"/>
</dbReference>
<organism evidence="5 6">
    <name type="scientific">Hydrogenophaga laconesensis</name>
    <dbReference type="NCBI Taxonomy" id="1805971"/>
    <lineage>
        <taxon>Bacteria</taxon>
        <taxon>Pseudomonadati</taxon>
        <taxon>Pseudomonadota</taxon>
        <taxon>Betaproteobacteria</taxon>
        <taxon>Burkholderiales</taxon>
        <taxon>Comamonadaceae</taxon>
        <taxon>Hydrogenophaga</taxon>
    </lineage>
</organism>
<evidence type="ECO:0000256" key="3">
    <source>
        <dbReference type="ARBA" id="ARBA00022842"/>
    </source>
</evidence>
<dbReference type="Proteomes" id="UP001265550">
    <property type="component" value="Unassembled WGS sequence"/>
</dbReference>
<keyword evidence="3" id="KW-0460">Magnesium</keyword>
<dbReference type="InterPro" id="IPR011206">
    <property type="entry name" value="Citrate_lyase_beta/mcl1/mcl2"/>
</dbReference>
<keyword evidence="5" id="KW-0456">Lyase</keyword>
<comment type="cofactor">
    <cofactor evidence="1">
        <name>Mg(2+)</name>
        <dbReference type="ChEBI" id="CHEBI:18420"/>
    </cofactor>
</comment>
<name>A0ABU1V6U4_9BURK</name>
<reference evidence="5 6" key="1">
    <citation type="submission" date="2023-07" db="EMBL/GenBank/DDBJ databases">
        <title>Sorghum-associated microbial communities from plants grown in Nebraska, USA.</title>
        <authorList>
            <person name="Schachtman D."/>
        </authorList>
    </citation>
    <scope>NUCLEOTIDE SEQUENCE [LARGE SCALE GENOMIC DNA]</scope>
    <source>
        <strain evidence="5 6">BE240</strain>
    </source>
</reference>
<dbReference type="InterPro" id="IPR005000">
    <property type="entry name" value="Aldolase/citrate-lyase_domain"/>
</dbReference>
<comment type="caution">
    <text evidence="5">The sequence shown here is derived from an EMBL/GenBank/DDBJ whole genome shotgun (WGS) entry which is preliminary data.</text>
</comment>
<dbReference type="InterPro" id="IPR040442">
    <property type="entry name" value="Pyrv_kinase-like_dom_sf"/>
</dbReference>
<dbReference type="RefSeq" id="WP_204731871.1">
    <property type="nucleotide sequence ID" value="NZ_JAVDWE010000001.1"/>
</dbReference>
<feature type="domain" description="HpcH/HpaI aldolase/citrate lyase" evidence="4">
    <location>
        <begin position="9"/>
        <end position="227"/>
    </location>
</feature>
<proteinExistence type="predicted"/>
<gene>
    <name evidence="5" type="ORF">J2X09_000833</name>
</gene>
<dbReference type="GO" id="GO:0008816">
    <property type="term" value="F:citryl-CoA lyase activity"/>
    <property type="evidence" value="ECO:0007669"/>
    <property type="project" value="UniProtKB-EC"/>
</dbReference>
<evidence type="ECO:0000259" key="4">
    <source>
        <dbReference type="Pfam" id="PF03328"/>
    </source>
</evidence>